<sequence>MKYPLTLLGLCVTSLAHANYDPEPLLNCIEASVGLSMISAMGHNPNMEKVRDYDSKADDLIDTLVIVIADRGRTEKSKEIKKLALGHAISVRSEKGTEVAKVKWMNDFYSVRTSQLGGQTCHQFAEN</sequence>
<protein>
    <submittedName>
        <fullName evidence="2">Uncharacterized protein</fullName>
    </submittedName>
</protein>
<gene>
    <name evidence="2" type="ORF">BCS93_11015</name>
</gene>
<dbReference type="RefSeq" id="WP_102477753.1">
    <property type="nucleotide sequence ID" value="NZ_MDBO01000075.1"/>
</dbReference>
<evidence type="ECO:0000313" key="2">
    <source>
        <dbReference type="EMBL" id="PMP10198.1"/>
    </source>
</evidence>
<evidence type="ECO:0000256" key="1">
    <source>
        <dbReference type="SAM" id="SignalP"/>
    </source>
</evidence>
<feature type="chain" id="PRO_5042876132" evidence="1">
    <location>
        <begin position="19"/>
        <end position="127"/>
    </location>
</feature>
<proteinExistence type="predicted"/>
<name>A0AAP8MWE2_9VIBR</name>
<keyword evidence="1" id="KW-0732">Signal</keyword>
<comment type="caution">
    <text evidence="2">The sequence shown here is derived from an EMBL/GenBank/DDBJ whole genome shotgun (WGS) entry which is preliminary data.</text>
</comment>
<feature type="signal peptide" evidence="1">
    <location>
        <begin position="1"/>
        <end position="18"/>
    </location>
</feature>
<organism evidence="2 3">
    <name type="scientific">Vibrio breoganii</name>
    <dbReference type="NCBI Taxonomy" id="553239"/>
    <lineage>
        <taxon>Bacteria</taxon>
        <taxon>Pseudomonadati</taxon>
        <taxon>Pseudomonadota</taxon>
        <taxon>Gammaproteobacteria</taxon>
        <taxon>Vibrionales</taxon>
        <taxon>Vibrionaceae</taxon>
        <taxon>Vibrio</taxon>
    </lineage>
</organism>
<dbReference type="Proteomes" id="UP000235611">
    <property type="component" value="Unassembled WGS sequence"/>
</dbReference>
<accession>A0AAP8MWE2</accession>
<evidence type="ECO:0000313" key="3">
    <source>
        <dbReference type="Proteomes" id="UP000235611"/>
    </source>
</evidence>
<dbReference type="AlphaFoldDB" id="A0AAP8MWE2"/>
<reference evidence="3" key="1">
    <citation type="submission" date="2016-07" db="EMBL/GenBank/DDBJ databases">
        <title>Nontailed viruses are major unrecognized killers of bacteria in the ocean.</title>
        <authorList>
            <person name="Kauffman K."/>
            <person name="Hussain F."/>
            <person name="Yang J."/>
            <person name="Arevalo P."/>
            <person name="Brown J."/>
            <person name="Cutler M."/>
            <person name="Kelly L."/>
            <person name="Polz M.F."/>
        </authorList>
    </citation>
    <scope>NUCLEOTIDE SEQUENCE [LARGE SCALE GENOMIC DNA]</scope>
    <source>
        <strain evidence="3">10N.222.49.A5</strain>
    </source>
</reference>
<dbReference type="EMBL" id="MDBO01000075">
    <property type="protein sequence ID" value="PMP10198.1"/>
    <property type="molecule type" value="Genomic_DNA"/>
</dbReference>